<dbReference type="Proteomes" id="UP000036261">
    <property type="component" value="Unassembled WGS sequence"/>
</dbReference>
<dbReference type="InterPro" id="IPR012334">
    <property type="entry name" value="Pectin_lyas_fold"/>
</dbReference>
<dbReference type="PATRIC" id="fig|558151.6.peg.1396"/>
<gene>
    <name evidence="1" type="ORF">ACM46_06660</name>
</gene>
<dbReference type="InterPro" id="IPR006626">
    <property type="entry name" value="PbH1"/>
</dbReference>
<dbReference type="SUPFAM" id="SSF51126">
    <property type="entry name" value="Pectin lyase-like"/>
    <property type="match status" value="2"/>
</dbReference>
<dbReference type="Gene3D" id="2.160.20.10">
    <property type="entry name" value="Single-stranded right-handed beta-helix, Pectin lyase-like"/>
    <property type="match status" value="1"/>
</dbReference>
<dbReference type="InterPro" id="IPR011050">
    <property type="entry name" value="Pectin_lyase_fold/virulence"/>
</dbReference>
<evidence type="ECO:0008006" key="3">
    <source>
        <dbReference type="Google" id="ProtNLM"/>
    </source>
</evidence>
<evidence type="ECO:0000313" key="2">
    <source>
        <dbReference type="Proteomes" id="UP000036261"/>
    </source>
</evidence>
<evidence type="ECO:0000313" key="1">
    <source>
        <dbReference type="EMBL" id="KMQ65559.1"/>
    </source>
</evidence>
<protein>
    <recommendedName>
        <fullName evidence="3">Right handed beta helix domain-containing protein</fullName>
    </recommendedName>
</protein>
<dbReference type="OrthoDB" id="1218509at2"/>
<keyword evidence="2" id="KW-1185">Reference proteome</keyword>
<organism evidence="1 2">
    <name type="scientific">Chryseobacterium angstadtii</name>
    <dbReference type="NCBI Taxonomy" id="558151"/>
    <lineage>
        <taxon>Bacteria</taxon>
        <taxon>Pseudomonadati</taxon>
        <taxon>Bacteroidota</taxon>
        <taxon>Flavobacteriia</taxon>
        <taxon>Flavobacteriales</taxon>
        <taxon>Weeksellaceae</taxon>
        <taxon>Chryseobacterium group</taxon>
        <taxon>Chryseobacterium</taxon>
    </lineage>
</organism>
<accession>A0A0J7IHV2</accession>
<sequence>MWAQKPVVSYSAYAQKSQKDHTASLTRFLQDVSKKNAVGIIDGYTIEFNKEISIKNLNNIELSFKNSVLYSNKRFSGFFLNFVNSKNIVIDGMNVEMYRTALPVYTEKDYPNVYNSALGFKGCQNIEIKNSKFLNLYNRSVQITESYGKISVHDNFFSSKKQNQKYLMEHVVVGSSPNGVVSILKNRFDNESYDNPDFGISAISGYGLGKGEGKVDIIDNYINNAGRSNSGLHRLFAIDFYDDCDNITVKGNTISNVMWGAVRFNGSSVNTVISDNIITIKNPDDSSSITSSTTAGSQYFRNISINNNTITAISGLNSAIMLQNQFENIKTENISIKNNKINNSYNNISLVGYFDDVTVSQNVIKGSGAAVGISFMLKNKSAGKQIYINDNIIHTFNTGISLNSTDNKANNNGFTIRNNEVNTTNKSFKGYGIIVNLGMKGKINIEQNNILNFATGLYLRENTVNTKLNKFDGNAKNLSKD</sequence>
<proteinExistence type="predicted"/>
<dbReference type="STRING" id="558151.ACM46_06660"/>
<name>A0A0J7IHV2_9FLAO</name>
<dbReference type="SMART" id="SM00710">
    <property type="entry name" value="PbH1"/>
    <property type="match status" value="9"/>
</dbReference>
<dbReference type="EMBL" id="LFND01000002">
    <property type="protein sequence ID" value="KMQ65559.1"/>
    <property type="molecule type" value="Genomic_DNA"/>
</dbReference>
<comment type="caution">
    <text evidence="1">The sequence shown here is derived from an EMBL/GenBank/DDBJ whole genome shotgun (WGS) entry which is preliminary data.</text>
</comment>
<reference evidence="1 2" key="1">
    <citation type="journal article" date="2013" name="Int. J. Syst. Evol. Microbiol.">
        <title>Chryseobacterium angstadtii sp. nov., isolated from a newt tank.</title>
        <authorList>
            <person name="Kirk K.E."/>
            <person name="Hoffman J.A."/>
            <person name="Smith K.A."/>
            <person name="Strahan B.L."/>
            <person name="Failor K.C."/>
            <person name="Krebs J.E."/>
            <person name="Gale A.N."/>
            <person name="Do T.D."/>
            <person name="Sontag T.C."/>
            <person name="Batties A.M."/>
            <person name="Mistiszyn K."/>
            <person name="Newman J.D."/>
        </authorList>
    </citation>
    <scope>NUCLEOTIDE SEQUENCE [LARGE SCALE GENOMIC DNA]</scope>
    <source>
        <strain evidence="1 2">KM</strain>
    </source>
</reference>
<dbReference type="AlphaFoldDB" id="A0A0J7IHV2"/>